<dbReference type="PANTHER" id="PTHR33782">
    <property type="entry name" value="OS01G0121600 PROTEIN"/>
    <property type="match status" value="1"/>
</dbReference>
<proteinExistence type="predicted"/>
<evidence type="ECO:0000313" key="3">
    <source>
        <dbReference type="Proteomes" id="UP000250235"/>
    </source>
</evidence>
<dbReference type="Proteomes" id="UP000250235">
    <property type="component" value="Unassembled WGS sequence"/>
</dbReference>
<reference evidence="2 3" key="1">
    <citation type="journal article" date="2015" name="Proc. Natl. Acad. Sci. U.S.A.">
        <title>The resurrection genome of Boea hygrometrica: A blueprint for survival of dehydration.</title>
        <authorList>
            <person name="Xiao L."/>
            <person name="Yang G."/>
            <person name="Zhang L."/>
            <person name="Yang X."/>
            <person name="Zhao S."/>
            <person name="Ji Z."/>
            <person name="Zhou Q."/>
            <person name="Hu M."/>
            <person name="Wang Y."/>
            <person name="Chen M."/>
            <person name="Xu Y."/>
            <person name="Jin H."/>
            <person name="Xiao X."/>
            <person name="Hu G."/>
            <person name="Bao F."/>
            <person name="Hu Y."/>
            <person name="Wan P."/>
            <person name="Li L."/>
            <person name="Deng X."/>
            <person name="Kuang T."/>
            <person name="Xiang C."/>
            <person name="Zhu J.K."/>
            <person name="Oliver M.J."/>
            <person name="He Y."/>
        </authorList>
    </citation>
    <scope>NUCLEOTIDE SEQUENCE [LARGE SCALE GENOMIC DNA]</scope>
    <source>
        <strain evidence="3">cv. XS01</strain>
    </source>
</reference>
<keyword evidence="1" id="KW-0472">Membrane</keyword>
<gene>
    <name evidence="2" type="ORF">F511_16866</name>
</gene>
<feature type="transmembrane region" description="Helical" evidence="1">
    <location>
        <begin position="107"/>
        <end position="131"/>
    </location>
</feature>
<keyword evidence="3" id="KW-1185">Reference proteome</keyword>
<organism evidence="2 3">
    <name type="scientific">Dorcoceras hygrometricum</name>
    <dbReference type="NCBI Taxonomy" id="472368"/>
    <lineage>
        <taxon>Eukaryota</taxon>
        <taxon>Viridiplantae</taxon>
        <taxon>Streptophyta</taxon>
        <taxon>Embryophyta</taxon>
        <taxon>Tracheophyta</taxon>
        <taxon>Spermatophyta</taxon>
        <taxon>Magnoliopsida</taxon>
        <taxon>eudicotyledons</taxon>
        <taxon>Gunneridae</taxon>
        <taxon>Pentapetalae</taxon>
        <taxon>asterids</taxon>
        <taxon>lamiids</taxon>
        <taxon>Lamiales</taxon>
        <taxon>Gesneriaceae</taxon>
        <taxon>Didymocarpoideae</taxon>
        <taxon>Trichosporeae</taxon>
        <taxon>Loxocarpinae</taxon>
        <taxon>Dorcoceras</taxon>
    </lineage>
</organism>
<keyword evidence="1" id="KW-1133">Transmembrane helix</keyword>
<dbReference type="OrthoDB" id="672819at2759"/>
<dbReference type="PANTHER" id="PTHR33782:SF5">
    <property type="entry name" value="MEDIATOR OF RNA POLYMERASE II TRANSCRIPTION SUBUNIT"/>
    <property type="match status" value="1"/>
</dbReference>
<protein>
    <submittedName>
        <fullName evidence="2">Mediator of RNA polymerase II transcription subunit 18</fullName>
    </submittedName>
</protein>
<accession>A0A2Z7BJU1</accession>
<evidence type="ECO:0000313" key="2">
    <source>
        <dbReference type="EMBL" id="KZV34347.1"/>
    </source>
</evidence>
<sequence>MASISSLFTSSVRPFGPFLTNGRRPTNLTTTTFAKRREIHDHNFGRRSIVDENMIVLRQRIHEIDTVDDPPSGWMDWEKDIYPSYDMIICDGMRFLQSYLMETRPSVALGMIGLIALSVPISIGVVLLNLMELSRGLLSVLHVG</sequence>
<dbReference type="AlphaFoldDB" id="A0A2Z7BJU1"/>
<name>A0A2Z7BJU1_9LAMI</name>
<dbReference type="EMBL" id="KV005084">
    <property type="protein sequence ID" value="KZV34347.1"/>
    <property type="molecule type" value="Genomic_DNA"/>
</dbReference>
<evidence type="ECO:0000256" key="1">
    <source>
        <dbReference type="SAM" id="Phobius"/>
    </source>
</evidence>
<keyword evidence="1" id="KW-0812">Transmembrane</keyword>